<dbReference type="STRING" id="582672.SAMN05216360_107185"/>
<keyword evidence="2" id="KW-1185">Reference proteome</keyword>
<dbReference type="Proteomes" id="UP000198704">
    <property type="component" value="Unassembled WGS sequence"/>
</dbReference>
<proteinExistence type="predicted"/>
<dbReference type="AlphaFoldDB" id="A0A1H0AF91"/>
<gene>
    <name evidence="1" type="ORF">SAMN05216360_107185</name>
</gene>
<protein>
    <submittedName>
        <fullName evidence="1">Uncharacterized protein</fullName>
    </submittedName>
</protein>
<name>A0A1H0AF91_9HYPH</name>
<evidence type="ECO:0000313" key="2">
    <source>
        <dbReference type="Proteomes" id="UP000198704"/>
    </source>
</evidence>
<sequence length="113" mass="12595">MLASNDLGDGPSSLGTTTLGEATFTFQVDETLKNAFSQAAQDRDRNSAQLLREFMQAYVQQQRDETEHEAWFRRQVQIGLDSAQSGRVISAEDVEARFAAKRAATQRRLDAAK</sequence>
<organism evidence="1 2">
    <name type="scientific">Methylobacterium phyllostachyos</name>
    <dbReference type="NCBI Taxonomy" id="582672"/>
    <lineage>
        <taxon>Bacteria</taxon>
        <taxon>Pseudomonadati</taxon>
        <taxon>Pseudomonadota</taxon>
        <taxon>Alphaproteobacteria</taxon>
        <taxon>Hyphomicrobiales</taxon>
        <taxon>Methylobacteriaceae</taxon>
        <taxon>Methylobacterium</taxon>
    </lineage>
</organism>
<accession>A0A1H0AF91</accession>
<dbReference type="Gene3D" id="6.20.450.20">
    <property type="match status" value="1"/>
</dbReference>
<evidence type="ECO:0000313" key="1">
    <source>
        <dbReference type="EMBL" id="SDN32278.1"/>
    </source>
</evidence>
<dbReference type="EMBL" id="FNHS01000007">
    <property type="protein sequence ID" value="SDN32278.1"/>
    <property type="molecule type" value="Genomic_DNA"/>
</dbReference>
<reference evidence="2" key="1">
    <citation type="submission" date="2016-10" db="EMBL/GenBank/DDBJ databases">
        <authorList>
            <person name="Varghese N."/>
            <person name="Submissions S."/>
        </authorList>
    </citation>
    <scope>NUCLEOTIDE SEQUENCE [LARGE SCALE GENOMIC DNA]</scope>
    <source>
        <strain evidence="2">BL47</strain>
    </source>
</reference>